<reference evidence="2" key="1">
    <citation type="submission" date="2011-01" db="EMBL/GenBank/DDBJ databases">
        <title>Complete sequence of plasmid of Thermovibrio ammonificans HB-1.</title>
        <authorList>
            <consortium name="US DOE Joint Genome Institute"/>
            <person name="Lucas S."/>
            <person name="Copeland A."/>
            <person name="Lapidus A."/>
            <person name="Cheng J.-F."/>
            <person name="Goodwin L."/>
            <person name="Pitluck S."/>
            <person name="Davenport K."/>
            <person name="Detter J.C."/>
            <person name="Han C."/>
            <person name="Tapia R."/>
            <person name="Land M."/>
            <person name="Hauser L."/>
            <person name="Kyrpides N."/>
            <person name="Ivanova N."/>
            <person name="Ovchinnikova G."/>
            <person name="Vetriani C."/>
            <person name="Woyke T."/>
        </authorList>
    </citation>
    <scope>NUCLEOTIDE SEQUENCE [LARGE SCALE GENOMIC DNA]</scope>
    <source>
        <strain evidence="2">HB-1</strain>
        <plasmid evidence="2">pTHEAM01</plasmid>
    </source>
</reference>
<dbReference type="EMBL" id="CP002445">
    <property type="protein sequence ID" value="ADU97737.1"/>
    <property type="molecule type" value="Genomic_DNA"/>
</dbReference>
<dbReference type="RefSeq" id="WP_013524941.1">
    <property type="nucleotide sequence ID" value="NC_014917.1"/>
</dbReference>
<gene>
    <name evidence="2" type="ordered locus">Theam_1781</name>
</gene>
<feature type="transmembrane region" description="Helical" evidence="1">
    <location>
        <begin position="386"/>
        <end position="407"/>
    </location>
</feature>
<name>E8T6R4_THEA1</name>
<feature type="transmembrane region" description="Helical" evidence="1">
    <location>
        <begin position="322"/>
        <end position="342"/>
    </location>
</feature>
<feature type="transmembrane region" description="Helical" evidence="1">
    <location>
        <begin position="59"/>
        <end position="77"/>
    </location>
</feature>
<keyword evidence="1" id="KW-0812">Transmembrane</keyword>
<sequence>MDIYALNNWDATIYVYGINLVNLLYGSPVWKAIVAITSVYAFFRFFPEIKDSPNIPGQLIKRALAVFLFSALTLWPTTWTIDIYTISKAKDYTNVFKWVVPVNRSDSFTADLYLSAEAKLPAVVGFVGQFIGDLQFWTMWLIDKAGRTLGTDTVGKGLMHTAKLMTLEKEISQGIDTVVAELRDKGQWTPQDQQKLAELNSALRDFLAQNCVSPSVIEDVWQKATSDGPGDVLPMLLDNINDDLDSTTKQSCQELASEIKSTVSNICERWSSVTGDPSGVCSSMVEVSLMQKLSNFFHSAVNSIKSFPEKGVEAILSILKDLLVGFFLGAAGLANFVLLAGITTIAPISLGITNLLIFFLSPLFFLTQLVQGQFVTSTVRIILEMLWARLLYAVFILAYVIVCVLQGPAWKELIGVFGLSGSFLNTPVMAELLAKRLGALILKASGVGILAAFFSYTAITLAAGMIVLWFGAQMLRTIIFGEFLHITQVISAGKDFVQNRARIGLRR</sequence>
<geneLocation type="plasmid" evidence="2 3">
    <name>pTHEAM01</name>
</geneLocation>
<protein>
    <submittedName>
        <fullName evidence="2">Uncharacterized protein</fullName>
    </submittedName>
</protein>
<feature type="transmembrane region" description="Helical" evidence="1">
    <location>
        <begin position="446"/>
        <end position="472"/>
    </location>
</feature>
<dbReference type="Proteomes" id="UP000006362">
    <property type="component" value="Plasmid pTHEAM01"/>
</dbReference>
<proteinExistence type="predicted"/>
<dbReference type="KEGG" id="tam:Theam_1781"/>
<dbReference type="HOGENOM" id="CLU_537384_0_0_0"/>
<keyword evidence="3" id="KW-1185">Reference proteome</keyword>
<evidence type="ECO:0000256" key="1">
    <source>
        <dbReference type="SAM" id="Phobius"/>
    </source>
</evidence>
<accession>E8T6R4</accession>
<evidence type="ECO:0000313" key="2">
    <source>
        <dbReference type="EMBL" id="ADU97737.1"/>
    </source>
</evidence>
<organism evidence="2 3">
    <name type="scientific">Thermovibrio ammonificans (strain DSM 15698 / JCM 12110 / HB-1)</name>
    <dbReference type="NCBI Taxonomy" id="648996"/>
    <lineage>
        <taxon>Bacteria</taxon>
        <taxon>Pseudomonadati</taxon>
        <taxon>Aquificota</taxon>
        <taxon>Aquificia</taxon>
        <taxon>Desulfurobacteriales</taxon>
        <taxon>Desulfurobacteriaceae</taxon>
        <taxon>Thermovibrio</taxon>
    </lineage>
</organism>
<keyword evidence="1" id="KW-0472">Membrane</keyword>
<feature type="transmembrane region" description="Helical" evidence="1">
    <location>
        <begin position="29"/>
        <end position="47"/>
    </location>
</feature>
<dbReference type="AlphaFoldDB" id="E8T6R4"/>
<evidence type="ECO:0000313" key="3">
    <source>
        <dbReference type="Proteomes" id="UP000006362"/>
    </source>
</evidence>
<keyword evidence="2" id="KW-0614">Plasmid</keyword>
<keyword evidence="1" id="KW-1133">Transmembrane helix</keyword>
<feature type="transmembrane region" description="Helical" evidence="1">
    <location>
        <begin position="348"/>
        <end position="366"/>
    </location>
</feature>